<proteinExistence type="predicted"/>
<keyword evidence="2" id="KW-1185">Reference proteome</keyword>
<sequence length="167" mass="18553">MTTGQSHLSSFTGPEPVQEIQRWDKATKTYIDVERPYIVATYNKYMGGLTFAMYRGMEEGHIKPHSHMWGGAAVSPDRLRDISTEAGQPTGSLFLLSLQYLRTVDIGPSPMSVDRRMTVLLSFHLTASIPSSLPVYSELARVWPDPLDCLGKFLGDLSHSCFLAITS</sequence>
<accession>A0A8S4BHC7</accession>
<dbReference type="AlphaFoldDB" id="A0A8S4BHC7"/>
<reference evidence="1" key="1">
    <citation type="submission" date="2021-05" db="EMBL/GenBank/DDBJ databases">
        <authorList>
            <person name="Tigano A."/>
        </authorList>
    </citation>
    <scope>NUCLEOTIDE SEQUENCE</scope>
</reference>
<dbReference type="PANTHER" id="PTHR47272">
    <property type="entry name" value="DDE_TNP_1_7 DOMAIN-CONTAINING PROTEIN"/>
    <property type="match status" value="1"/>
</dbReference>
<evidence type="ECO:0000313" key="1">
    <source>
        <dbReference type="EMBL" id="CAG5954668.1"/>
    </source>
</evidence>
<dbReference type="Proteomes" id="UP000677803">
    <property type="component" value="Unassembled WGS sequence"/>
</dbReference>
<dbReference type="EMBL" id="CAJRST010020446">
    <property type="protein sequence ID" value="CAG5954668.1"/>
    <property type="molecule type" value="Genomic_DNA"/>
</dbReference>
<dbReference type="OrthoDB" id="123207at2759"/>
<evidence type="ECO:0000313" key="2">
    <source>
        <dbReference type="Proteomes" id="UP000677803"/>
    </source>
</evidence>
<name>A0A8S4BHC7_9TELE</name>
<organism evidence="1 2">
    <name type="scientific">Menidia menidia</name>
    <name type="common">Atlantic silverside</name>
    <dbReference type="NCBI Taxonomy" id="238744"/>
    <lineage>
        <taxon>Eukaryota</taxon>
        <taxon>Metazoa</taxon>
        <taxon>Chordata</taxon>
        <taxon>Craniata</taxon>
        <taxon>Vertebrata</taxon>
        <taxon>Euteleostomi</taxon>
        <taxon>Actinopterygii</taxon>
        <taxon>Neopterygii</taxon>
        <taxon>Teleostei</taxon>
        <taxon>Neoteleostei</taxon>
        <taxon>Acanthomorphata</taxon>
        <taxon>Ovalentaria</taxon>
        <taxon>Atherinomorphae</taxon>
        <taxon>Atheriniformes</taxon>
        <taxon>Atherinopsidae</taxon>
        <taxon>Menidiinae</taxon>
        <taxon>Menidia</taxon>
    </lineage>
</organism>
<dbReference type="PANTHER" id="PTHR47272:SF1">
    <property type="entry name" value="PIGGYBAC TRANSPOSABLE ELEMENT-DERIVED PROTEIN 3-LIKE"/>
    <property type="match status" value="1"/>
</dbReference>
<gene>
    <name evidence="1" type="ORF">MMEN_LOCUS14395</name>
</gene>
<comment type="caution">
    <text evidence="1">The sequence shown here is derived from an EMBL/GenBank/DDBJ whole genome shotgun (WGS) entry which is preliminary data.</text>
</comment>
<protein>
    <submittedName>
        <fullName evidence="1">(Atlantic silverside) hypothetical protein</fullName>
    </submittedName>
</protein>